<dbReference type="InterPro" id="IPR017523">
    <property type="entry name" value="Rv3268"/>
</dbReference>
<dbReference type="NCBIfam" id="TIGR03089">
    <property type="entry name" value="TIGR03089 family protein"/>
    <property type="match status" value="1"/>
</dbReference>
<reference evidence="1 2" key="1">
    <citation type="submission" date="2020-04" db="EMBL/GenBank/DDBJ databases">
        <title>Knoellia sp. isolate from air conditioner.</title>
        <authorList>
            <person name="Chea S."/>
            <person name="Kim D.-U."/>
        </authorList>
    </citation>
    <scope>NUCLEOTIDE SEQUENCE [LARGE SCALE GENOMIC DNA]</scope>
    <source>
        <strain evidence="1 2">DB2414S</strain>
    </source>
</reference>
<dbReference type="InterPro" id="IPR042099">
    <property type="entry name" value="ANL_N_sf"/>
</dbReference>
<keyword evidence="2" id="KW-1185">Reference proteome</keyword>
<evidence type="ECO:0000313" key="1">
    <source>
        <dbReference type="EMBL" id="NNM46382.1"/>
    </source>
</evidence>
<organism evidence="1 2">
    <name type="scientific">Knoellia koreensis</name>
    <dbReference type="NCBI Taxonomy" id="2730921"/>
    <lineage>
        <taxon>Bacteria</taxon>
        <taxon>Bacillati</taxon>
        <taxon>Actinomycetota</taxon>
        <taxon>Actinomycetes</taxon>
        <taxon>Micrococcales</taxon>
        <taxon>Intrasporangiaceae</taxon>
        <taxon>Knoellia</taxon>
    </lineage>
</organism>
<dbReference type="RefSeq" id="WP_171243490.1">
    <property type="nucleotide sequence ID" value="NZ_JABEPQ010000002.1"/>
</dbReference>
<protein>
    <submittedName>
        <fullName evidence="1">TIGR03089 family protein</fullName>
    </submittedName>
</protein>
<dbReference type="Gene3D" id="3.40.50.12780">
    <property type="entry name" value="N-terminal domain of ligase-like"/>
    <property type="match status" value="1"/>
</dbReference>
<accession>A0A849HGK4</accession>
<dbReference type="EMBL" id="JABEPQ010000002">
    <property type="protein sequence ID" value="NNM46382.1"/>
    <property type="molecule type" value="Genomic_DNA"/>
</dbReference>
<sequence length="236" mass="24971">MPAPTPAQVLAAMLAADPGRPRVTYYDDTPGPTQGERIELSAKVLANWVSKAAGALQDEWDLGPGDTVRLALPPHWRALYWALAAWSVGATVALDPEHADLVVTDDPLTAEQEPPAVLVTLAALARGAQTQPTGEVFDEARQLATFPDQFVAYADPSPSDGALRLAAGTTAYADVVPQRDWPEGVRVHTAGDELDDVLRTALAAWARDGSLVLSRGPEPEGGRANRLAAEGVTLEL</sequence>
<comment type="caution">
    <text evidence="1">The sequence shown here is derived from an EMBL/GenBank/DDBJ whole genome shotgun (WGS) entry which is preliminary data.</text>
</comment>
<dbReference type="SUPFAM" id="SSF56801">
    <property type="entry name" value="Acetyl-CoA synthetase-like"/>
    <property type="match status" value="1"/>
</dbReference>
<dbReference type="Proteomes" id="UP000588586">
    <property type="component" value="Unassembled WGS sequence"/>
</dbReference>
<proteinExistence type="predicted"/>
<evidence type="ECO:0000313" key="2">
    <source>
        <dbReference type="Proteomes" id="UP000588586"/>
    </source>
</evidence>
<gene>
    <name evidence="1" type="ORF">HJG52_10230</name>
</gene>
<name>A0A849HGK4_9MICO</name>
<dbReference type="AlphaFoldDB" id="A0A849HGK4"/>